<dbReference type="Proteomes" id="UP000184255">
    <property type="component" value="Unassembled WGS sequence"/>
</dbReference>
<dbReference type="VEuPathDB" id="FungiDB:FMAN_01426"/>
<name>A0A1L7SPK5_FUSMA</name>
<comment type="caution">
    <text evidence="1">The sequence shown here is derived from an EMBL/GenBank/DDBJ whole genome shotgun (WGS) entry which is preliminary data.</text>
</comment>
<evidence type="ECO:0000313" key="1">
    <source>
        <dbReference type="EMBL" id="CVK84357.1"/>
    </source>
</evidence>
<reference evidence="2" key="1">
    <citation type="journal article" date="2016" name="Genome Biol. Evol.">
        <title>Comparative 'omics' of the Fusarium fujikuroi species complex highlights differences in genetic potential and metabolite synthesis.</title>
        <authorList>
            <person name="Niehaus E.-M."/>
            <person name="Muensterkoetter M."/>
            <person name="Proctor R.H."/>
            <person name="Brown D.W."/>
            <person name="Sharon A."/>
            <person name="Idan Y."/>
            <person name="Oren-Young L."/>
            <person name="Sieber C.M."/>
            <person name="Novak O."/>
            <person name="Pencik A."/>
            <person name="Tarkowska D."/>
            <person name="Hromadova K."/>
            <person name="Freeman S."/>
            <person name="Maymon M."/>
            <person name="Elazar M."/>
            <person name="Youssef S.A."/>
            <person name="El-Shabrawy E.S.M."/>
            <person name="Shalaby A.B.A."/>
            <person name="Houterman P."/>
            <person name="Brock N.L."/>
            <person name="Burkhardt I."/>
            <person name="Tsavkelova E.A."/>
            <person name="Dickschat J.S."/>
            <person name="Galuszka P."/>
            <person name="Gueldener U."/>
            <person name="Tudzynski B."/>
        </authorList>
    </citation>
    <scope>NUCLEOTIDE SEQUENCE [LARGE SCALE GENOMIC DNA]</scope>
    <source>
        <strain evidence="2">MRC7560</strain>
    </source>
</reference>
<gene>
    <name evidence="1" type="ORF">FMAN_01426</name>
</gene>
<dbReference type="RefSeq" id="XP_041676766.1">
    <property type="nucleotide sequence ID" value="XM_041834631.1"/>
</dbReference>
<dbReference type="GeneID" id="65080698"/>
<protein>
    <submittedName>
        <fullName evidence="1">Uncharacterized protein</fullName>
    </submittedName>
</protein>
<dbReference type="AlphaFoldDB" id="A0A1L7SPK5"/>
<proteinExistence type="predicted"/>
<evidence type="ECO:0000313" key="2">
    <source>
        <dbReference type="Proteomes" id="UP000184255"/>
    </source>
</evidence>
<organism evidence="1 2">
    <name type="scientific">Fusarium mangiferae</name>
    <name type="common">Mango malformation disease fungus</name>
    <dbReference type="NCBI Taxonomy" id="192010"/>
    <lineage>
        <taxon>Eukaryota</taxon>
        <taxon>Fungi</taxon>
        <taxon>Dikarya</taxon>
        <taxon>Ascomycota</taxon>
        <taxon>Pezizomycotina</taxon>
        <taxon>Sordariomycetes</taxon>
        <taxon>Hypocreomycetidae</taxon>
        <taxon>Hypocreales</taxon>
        <taxon>Nectriaceae</taxon>
        <taxon>Fusarium</taxon>
        <taxon>Fusarium fujikuroi species complex</taxon>
    </lineage>
</organism>
<dbReference type="EMBL" id="FCQH01000001">
    <property type="protein sequence ID" value="CVK84357.1"/>
    <property type="molecule type" value="Genomic_DNA"/>
</dbReference>
<keyword evidence="2" id="KW-1185">Reference proteome</keyword>
<sequence>MVRPLSAPSSLTHLNKITALWTQTENHHHSFQYTPDYRRVFNVVCACSTTLLFSSLLSQYLRFAVSYGEATPGVSRHCCILSGRVRREKPGSRVEKVLRLLCREELETALVSRSPYISLPPIHVLPCNEAVQPYQMVIVLQTRGSVGTQLSPYEKLGPLLINSISQMTELQELGLSLKGWPQEQEENLCQLLMRTRKWDKLKCLKISASPEILCAVLSRCVPETLEAVGINGDYLTRMYDELVRLCSSAGSQHSVKELHISPNE</sequence>
<accession>A0A1L7SPK5</accession>